<protein>
    <recommendedName>
        <fullName evidence="4">FHA domain-containing protein</fullName>
    </recommendedName>
</protein>
<feature type="region of interest" description="Disordered" evidence="1">
    <location>
        <begin position="629"/>
        <end position="669"/>
    </location>
</feature>
<feature type="compositionally biased region" description="Low complexity" evidence="1">
    <location>
        <begin position="366"/>
        <end position="382"/>
    </location>
</feature>
<gene>
    <name evidence="2" type="ORF">IL334_004775</name>
</gene>
<feature type="compositionally biased region" description="Polar residues" evidence="1">
    <location>
        <begin position="192"/>
        <end position="202"/>
    </location>
</feature>
<accession>A0ABZ1D1N4</accession>
<organism evidence="2 3">
    <name type="scientific">Kwoniella shivajii</name>
    <dbReference type="NCBI Taxonomy" id="564305"/>
    <lineage>
        <taxon>Eukaryota</taxon>
        <taxon>Fungi</taxon>
        <taxon>Dikarya</taxon>
        <taxon>Basidiomycota</taxon>
        <taxon>Agaricomycotina</taxon>
        <taxon>Tremellomycetes</taxon>
        <taxon>Tremellales</taxon>
        <taxon>Cryptococcaceae</taxon>
        <taxon>Kwoniella</taxon>
    </lineage>
</organism>
<dbReference type="EMBL" id="CP141886">
    <property type="protein sequence ID" value="WRT67801.1"/>
    <property type="molecule type" value="Genomic_DNA"/>
</dbReference>
<feature type="compositionally biased region" description="Basic and acidic residues" evidence="1">
    <location>
        <begin position="788"/>
        <end position="805"/>
    </location>
</feature>
<dbReference type="InterPro" id="IPR004127">
    <property type="entry name" value="Prefoldin_subunit_alpha"/>
</dbReference>
<feature type="compositionally biased region" description="Basic and acidic residues" evidence="1">
    <location>
        <begin position="916"/>
        <end position="925"/>
    </location>
</feature>
<feature type="region of interest" description="Disordered" evidence="1">
    <location>
        <begin position="686"/>
        <end position="744"/>
    </location>
</feature>
<dbReference type="InterPro" id="IPR009053">
    <property type="entry name" value="Prefoldin"/>
</dbReference>
<feature type="compositionally biased region" description="Polar residues" evidence="1">
    <location>
        <begin position="592"/>
        <end position="613"/>
    </location>
</feature>
<dbReference type="GeneID" id="87956906"/>
<dbReference type="Gene3D" id="1.10.287.370">
    <property type="match status" value="1"/>
</dbReference>
<evidence type="ECO:0008006" key="4">
    <source>
        <dbReference type="Google" id="ProtNLM"/>
    </source>
</evidence>
<feature type="compositionally biased region" description="Acidic residues" evidence="1">
    <location>
        <begin position="766"/>
        <end position="781"/>
    </location>
</feature>
<sequence>MSSVTSSSSSSSSIIIPIIPSSPSLQSHLSALDILSLRLSNLTSSTTHSARIPLIGKASIRGDIVHTNDIKVNIGREWWIDMTAQEASEYVKRRKDYLLLEHARLLEGKSRPYAIDALSLQGGESNIRDKEGMNQSERYQKVGFHPIFYDQPVAGPSKSPLHAREANPVESSEEEDRSASSAEKKKDIKTSIEPSQSSTKSIEQPRDVINPIKQSQQPKTPPEASLVDILDERGTASGQHDAAEEDTTLNEEGLPFHEIRETLSGETIGAPPPPNNEASTASIEEKEEDDYFSSEAVARRAALRRKLFNESSSSEGEDDDDDDNYDTQVKGKSNVPGVLPIKAKGGIIHAKPIGKEPTLEQFQNTSLLSQPERRLSSSSGSSMPIQTKSILKPPKPPTRKKSVTFDPSLPSPPDSPMPSQSHAHSQIGRFGFPLPLAVDDDTHEFTEKSVPVIPTPQPRQKKDDNFAGFKKGFLSPTPTNTISNTNASQSSSNPSAITKKHVNEAVKSIVPEKPIPSTTSSSSSAITNDQNSLPKPKKQSLFSQRLSQPEIDASAPSINTTTSTRIPNLPKVSESKGTTTLKSGVIEKPPIASTSAVQSVVKENSSSPITNQDNLKIIERPLKIAEPEIHKASISQIRYDGNDDDDGDDGEEDDEFSEYSTGEEDEYDLDEALLAREVALEYHRRQAYKPLNRDPEDYIMGEEDNDQDQKSNDDAERVMLGLPRISDVDPEGNGPMIINPTPDDLRRFVRIGRLENGNLVLAPGEESLDTDESENENEDDQGGAGANQEERDNRRKRKENRETIKRQLMGLEVPSSVSNINDEEKRRLEKSQRGRQKVENDWKNSLPPTLTSSSPRNEIASGSAMETTPPNATKMEKPRITSKPPIIPLASESSPSSPVETITPSLPVSAPNPLTQKDKDPEKPKKISKFKAARIASNQ</sequence>
<proteinExistence type="predicted"/>
<dbReference type="RefSeq" id="XP_062792541.1">
    <property type="nucleotide sequence ID" value="XM_062936490.1"/>
</dbReference>
<feature type="compositionally biased region" description="Acidic residues" evidence="1">
    <location>
        <begin position="315"/>
        <end position="325"/>
    </location>
</feature>
<feature type="region of interest" description="Disordered" evidence="1">
    <location>
        <begin position="307"/>
        <end position="613"/>
    </location>
</feature>
<evidence type="ECO:0000256" key="1">
    <source>
        <dbReference type="SAM" id="MobiDB-lite"/>
    </source>
</evidence>
<feature type="compositionally biased region" description="Basic and acidic residues" evidence="1">
    <location>
        <begin position="707"/>
        <end position="717"/>
    </location>
</feature>
<keyword evidence="3" id="KW-1185">Reference proteome</keyword>
<evidence type="ECO:0000313" key="3">
    <source>
        <dbReference type="Proteomes" id="UP001329825"/>
    </source>
</evidence>
<feature type="compositionally biased region" description="Low complexity" evidence="1">
    <location>
        <begin position="845"/>
        <end position="855"/>
    </location>
</feature>
<dbReference type="SUPFAM" id="SSF46579">
    <property type="entry name" value="Prefoldin"/>
    <property type="match status" value="1"/>
</dbReference>
<evidence type="ECO:0000313" key="2">
    <source>
        <dbReference type="EMBL" id="WRT67801.1"/>
    </source>
</evidence>
<feature type="compositionally biased region" description="Basic and acidic residues" evidence="1">
    <location>
        <begin position="822"/>
        <end position="842"/>
    </location>
</feature>
<feature type="compositionally biased region" description="Polar residues" evidence="1">
    <location>
        <begin position="487"/>
        <end position="496"/>
    </location>
</feature>
<feature type="compositionally biased region" description="Low complexity" evidence="1">
    <location>
        <begin position="475"/>
        <end position="486"/>
    </location>
</feature>
<feature type="region of interest" description="Disordered" evidence="1">
    <location>
        <begin position="150"/>
        <end position="294"/>
    </location>
</feature>
<feature type="compositionally biased region" description="Basic and acidic residues" evidence="1">
    <location>
        <begin position="254"/>
        <end position="263"/>
    </location>
</feature>
<reference evidence="2 3" key="1">
    <citation type="submission" date="2024-01" db="EMBL/GenBank/DDBJ databases">
        <title>Comparative genomics of Cryptococcus and Kwoniella reveals pathogenesis evolution and contrasting modes of karyotype evolution via chromosome fusion or intercentromeric recombination.</title>
        <authorList>
            <person name="Coelho M.A."/>
            <person name="David-Palma M."/>
            <person name="Shea T."/>
            <person name="Bowers K."/>
            <person name="McGinley-Smith S."/>
            <person name="Mohammad A.W."/>
            <person name="Gnirke A."/>
            <person name="Yurkov A.M."/>
            <person name="Nowrousian M."/>
            <person name="Sun S."/>
            <person name="Cuomo C.A."/>
            <person name="Heitman J."/>
        </authorList>
    </citation>
    <scope>NUCLEOTIDE SEQUENCE [LARGE SCALE GENOMIC DNA]</scope>
    <source>
        <strain evidence="2">CBS 11374</strain>
    </source>
</reference>
<feature type="compositionally biased region" description="Polar residues" evidence="1">
    <location>
        <begin position="556"/>
        <end position="566"/>
    </location>
</feature>
<feature type="compositionally biased region" description="Polar residues" evidence="1">
    <location>
        <begin position="891"/>
        <end position="906"/>
    </location>
</feature>
<feature type="region of interest" description="Disordered" evidence="1">
    <location>
        <begin position="756"/>
        <end position="939"/>
    </location>
</feature>
<dbReference type="Pfam" id="PF02996">
    <property type="entry name" value="Prefoldin"/>
    <property type="match status" value="1"/>
</dbReference>
<feature type="compositionally biased region" description="Acidic residues" evidence="1">
    <location>
        <begin position="642"/>
        <end position="669"/>
    </location>
</feature>
<name>A0ABZ1D1N4_9TREE</name>
<feature type="compositionally biased region" description="Acidic residues" evidence="1">
    <location>
        <begin position="697"/>
        <end position="706"/>
    </location>
</feature>
<dbReference type="Proteomes" id="UP001329825">
    <property type="component" value="Chromosome 6"/>
</dbReference>